<evidence type="ECO:0000256" key="1">
    <source>
        <dbReference type="SAM" id="MobiDB-lite"/>
    </source>
</evidence>
<proteinExistence type="predicted"/>
<sequence>MDYCTFSDKVAVGSSEAQKHRQIDIPFVLQLVLVAMALWLQDSIMVILQLLFLAFTKRGLVVVHVFRCNDRALCIEQGTLVLVTDRNQDNGTDFVLSRAFMAMENKNMARYILKLGVRDNQHCGHHVGPIPLPGTSSNQGSSAAGNGPDDGGYVEENQEEAAE</sequence>
<dbReference type="AlphaFoldDB" id="A0ABD1PZB0"/>
<evidence type="ECO:0000313" key="4">
    <source>
        <dbReference type="Proteomes" id="UP001604277"/>
    </source>
</evidence>
<organism evidence="3 4">
    <name type="scientific">Forsythia ovata</name>
    <dbReference type="NCBI Taxonomy" id="205694"/>
    <lineage>
        <taxon>Eukaryota</taxon>
        <taxon>Viridiplantae</taxon>
        <taxon>Streptophyta</taxon>
        <taxon>Embryophyta</taxon>
        <taxon>Tracheophyta</taxon>
        <taxon>Spermatophyta</taxon>
        <taxon>Magnoliopsida</taxon>
        <taxon>eudicotyledons</taxon>
        <taxon>Gunneridae</taxon>
        <taxon>Pentapetalae</taxon>
        <taxon>asterids</taxon>
        <taxon>lamiids</taxon>
        <taxon>Lamiales</taxon>
        <taxon>Oleaceae</taxon>
        <taxon>Forsythieae</taxon>
        <taxon>Forsythia</taxon>
    </lineage>
</organism>
<protein>
    <submittedName>
        <fullName evidence="3">Uncharacterized protein</fullName>
    </submittedName>
</protein>
<gene>
    <name evidence="3" type="ORF">Fot_50833</name>
</gene>
<accession>A0ABD1PZB0</accession>
<reference evidence="4" key="1">
    <citation type="submission" date="2024-07" db="EMBL/GenBank/DDBJ databases">
        <title>Two chromosome-level genome assemblies of Korean endemic species Abeliophyllum distichum and Forsythia ovata (Oleaceae).</title>
        <authorList>
            <person name="Jang H."/>
        </authorList>
    </citation>
    <scope>NUCLEOTIDE SEQUENCE [LARGE SCALE GENOMIC DNA]</scope>
</reference>
<feature type="transmembrane region" description="Helical" evidence="2">
    <location>
        <begin position="27"/>
        <end position="55"/>
    </location>
</feature>
<keyword evidence="2" id="KW-0812">Transmembrane</keyword>
<comment type="caution">
    <text evidence="3">The sequence shown here is derived from an EMBL/GenBank/DDBJ whole genome shotgun (WGS) entry which is preliminary data.</text>
</comment>
<feature type="compositionally biased region" description="Low complexity" evidence="1">
    <location>
        <begin position="134"/>
        <end position="147"/>
    </location>
</feature>
<feature type="region of interest" description="Disordered" evidence="1">
    <location>
        <begin position="126"/>
        <end position="163"/>
    </location>
</feature>
<evidence type="ECO:0000313" key="3">
    <source>
        <dbReference type="EMBL" id="KAL2469257.1"/>
    </source>
</evidence>
<keyword evidence="4" id="KW-1185">Reference proteome</keyword>
<feature type="compositionally biased region" description="Acidic residues" evidence="1">
    <location>
        <begin position="152"/>
        <end position="163"/>
    </location>
</feature>
<dbReference type="EMBL" id="JBFOLJ010000016">
    <property type="protein sequence ID" value="KAL2469257.1"/>
    <property type="molecule type" value="Genomic_DNA"/>
</dbReference>
<keyword evidence="2" id="KW-0472">Membrane</keyword>
<dbReference type="Proteomes" id="UP001604277">
    <property type="component" value="Unassembled WGS sequence"/>
</dbReference>
<name>A0ABD1PZB0_9LAMI</name>
<keyword evidence="2" id="KW-1133">Transmembrane helix</keyword>
<evidence type="ECO:0000256" key="2">
    <source>
        <dbReference type="SAM" id="Phobius"/>
    </source>
</evidence>